<feature type="transmembrane region" description="Helical" evidence="1">
    <location>
        <begin position="7"/>
        <end position="26"/>
    </location>
</feature>
<keyword evidence="1" id="KW-0812">Transmembrane</keyword>
<gene>
    <name evidence="2" type="ORF">UFOVP517_31</name>
</gene>
<organism evidence="2">
    <name type="scientific">uncultured Caudovirales phage</name>
    <dbReference type="NCBI Taxonomy" id="2100421"/>
    <lineage>
        <taxon>Viruses</taxon>
        <taxon>Duplodnaviria</taxon>
        <taxon>Heunggongvirae</taxon>
        <taxon>Uroviricota</taxon>
        <taxon>Caudoviricetes</taxon>
        <taxon>Peduoviridae</taxon>
        <taxon>Maltschvirus</taxon>
        <taxon>Maltschvirus maltsch</taxon>
    </lineage>
</organism>
<feature type="transmembrane region" description="Helical" evidence="1">
    <location>
        <begin position="46"/>
        <end position="64"/>
    </location>
</feature>
<proteinExistence type="predicted"/>
<keyword evidence="1" id="KW-0472">Membrane</keyword>
<protein>
    <submittedName>
        <fullName evidence="2">Uncharacterized protein</fullName>
    </submittedName>
</protein>
<reference evidence="2" key="1">
    <citation type="submission" date="2020-04" db="EMBL/GenBank/DDBJ databases">
        <authorList>
            <person name="Chiriac C."/>
            <person name="Salcher M."/>
            <person name="Ghai R."/>
            <person name="Kavagutti S V."/>
        </authorList>
    </citation>
    <scope>NUCLEOTIDE SEQUENCE</scope>
</reference>
<dbReference type="EMBL" id="LR796489">
    <property type="protein sequence ID" value="CAB4147508.1"/>
    <property type="molecule type" value="Genomic_DNA"/>
</dbReference>
<evidence type="ECO:0000313" key="2">
    <source>
        <dbReference type="EMBL" id="CAB4147508.1"/>
    </source>
</evidence>
<evidence type="ECO:0000256" key="1">
    <source>
        <dbReference type="SAM" id="Phobius"/>
    </source>
</evidence>
<sequence>MTFNAAAKNFVFLITVAIVLLLVDLVKWQSGSVTWSEAIWEVNQHSLGFALGVGVVLGHCFTVPKGNLK</sequence>
<accession>A0A6J5MLM7</accession>
<name>A0A6J5MLM7_9CAUD</name>
<keyword evidence="1" id="KW-1133">Transmembrane helix</keyword>